<reference evidence="2" key="2">
    <citation type="submission" date="1997-08" db="EMBL/GenBank/DDBJ databases">
        <authorList>
            <person name="Cole S.T."/>
            <person name="Flesselles B."/>
            <person name="Honore N."/>
        </authorList>
    </citation>
    <scope>NUCLEOTIDE SEQUENCE</scope>
</reference>
<evidence type="ECO:0000313" key="1">
    <source>
        <dbReference type="EMBL" id="CAA15481.1"/>
    </source>
</evidence>
<reference evidence="1" key="1">
    <citation type="journal article" date="1993" name="Mol. Microbiol.">
        <title>Use of an ordered cosmid library to deduce the genomic organization of Mycobacterium leprae.</title>
        <authorList>
            <person name="Eiglmeier K."/>
            <person name="Honore N."/>
            <person name="Woods S.A."/>
            <person name="Caudron B."/>
            <person name="Cole S.T."/>
        </authorList>
    </citation>
    <scope>NUCLEOTIDE SEQUENCE</scope>
</reference>
<name>O34698_MYCLR</name>
<sequence length="177" mass="19164">MKLVLEPVVEAAFEPISPGFRPQAAISGTRSPKFTNTALQAIGGCCMQTLRCAVTLSHILLCWSGCYCQSRINAYLVLVKAFSKAGVLTESGEHQNTHTGTSQGNILSPVLTNIALPGLDEYRMQPWKPCGSMSTAYLPSRRRVTGLLSTTQSSRVADDCVVLSTWRPDTPEACKTK</sequence>
<proteinExistence type="predicted"/>
<accession>O34698</accession>
<dbReference type="PIR" id="T45393">
    <property type="entry name" value="T45393"/>
</dbReference>
<reference evidence="1" key="3">
    <citation type="submission" date="1997-10" db="EMBL/GenBank/DDBJ databases">
        <authorList>
            <person name="Parkhill J."/>
            <person name="Barrell B.G."/>
            <person name="Rajandream M.A."/>
        </authorList>
    </citation>
    <scope>NUCLEOTIDE SEQUENCE</scope>
</reference>
<dbReference type="AlphaFoldDB" id="O34698"/>
<evidence type="ECO:0000313" key="2">
    <source>
        <dbReference type="EMBL" id="CAB11463.1"/>
    </source>
</evidence>
<organism evidence="1">
    <name type="scientific">Mycobacterium leprae</name>
    <dbReference type="NCBI Taxonomy" id="1769"/>
    <lineage>
        <taxon>Bacteria</taxon>
        <taxon>Bacillati</taxon>
        <taxon>Actinomycetota</taxon>
        <taxon>Actinomycetes</taxon>
        <taxon>Mycobacteriales</taxon>
        <taxon>Mycobacteriaceae</taxon>
        <taxon>Mycobacterium</taxon>
    </lineage>
</organism>
<protein>
    <submittedName>
        <fullName evidence="2">Uncharacterized protein MLCB2492.31</fullName>
    </submittedName>
</protein>
<dbReference type="EMBL" id="AL008609">
    <property type="protein sequence ID" value="CAA15481.1"/>
    <property type="molecule type" value="Genomic_DNA"/>
</dbReference>
<gene>
    <name evidence="1" type="primary">MLCB1788.49</name>
    <name evidence="2" type="synonym">MLCB2492.31</name>
</gene>
<reference evidence="1" key="4">
    <citation type="submission" date="1997-10" db="EMBL/GenBank/DDBJ databases">
        <authorList>
            <person name="Skelton J."/>
            <person name="Churcher C.M."/>
        </authorList>
    </citation>
    <scope>NUCLEOTIDE SEQUENCE</scope>
</reference>
<dbReference type="EMBL" id="Z98756">
    <property type="protein sequence ID" value="CAB11463.1"/>
    <property type="molecule type" value="Genomic_DNA"/>
</dbReference>